<proteinExistence type="predicted"/>
<organism evidence="2 3">
    <name type="scientific">Streptosporangium amethystogenes subsp. fukuiense</name>
    <dbReference type="NCBI Taxonomy" id="698418"/>
    <lineage>
        <taxon>Bacteria</taxon>
        <taxon>Bacillati</taxon>
        <taxon>Actinomycetota</taxon>
        <taxon>Actinomycetes</taxon>
        <taxon>Streptosporangiales</taxon>
        <taxon>Streptosporangiaceae</taxon>
        <taxon>Streptosporangium</taxon>
    </lineage>
</organism>
<dbReference type="RefSeq" id="WP_343963079.1">
    <property type="nucleotide sequence ID" value="NZ_BAAAGK010000014.1"/>
</dbReference>
<dbReference type="Proteomes" id="UP001596514">
    <property type="component" value="Unassembled WGS sequence"/>
</dbReference>
<feature type="compositionally biased region" description="Basic and acidic residues" evidence="1">
    <location>
        <begin position="1"/>
        <end position="12"/>
    </location>
</feature>
<gene>
    <name evidence="2" type="ORF">ACFQVD_05740</name>
</gene>
<feature type="region of interest" description="Disordered" evidence="1">
    <location>
        <begin position="1"/>
        <end position="31"/>
    </location>
</feature>
<keyword evidence="3" id="KW-1185">Reference proteome</keyword>
<protein>
    <submittedName>
        <fullName evidence="2">Uncharacterized protein</fullName>
    </submittedName>
</protein>
<evidence type="ECO:0000313" key="2">
    <source>
        <dbReference type="EMBL" id="MFC7599608.1"/>
    </source>
</evidence>
<dbReference type="EMBL" id="JBHTEE010000001">
    <property type="protein sequence ID" value="MFC7599608.1"/>
    <property type="molecule type" value="Genomic_DNA"/>
</dbReference>
<evidence type="ECO:0000256" key="1">
    <source>
        <dbReference type="SAM" id="MobiDB-lite"/>
    </source>
</evidence>
<accession>A0ABW2SUG1</accession>
<sequence>MPDRGARMESVDRGAVSAAKGPPEGPEGRIPLTVAAGAVVGHEP</sequence>
<name>A0ABW2SUG1_9ACTN</name>
<comment type="caution">
    <text evidence="2">The sequence shown here is derived from an EMBL/GenBank/DDBJ whole genome shotgun (WGS) entry which is preliminary data.</text>
</comment>
<evidence type="ECO:0000313" key="3">
    <source>
        <dbReference type="Proteomes" id="UP001596514"/>
    </source>
</evidence>
<reference evidence="3" key="1">
    <citation type="journal article" date="2019" name="Int. J. Syst. Evol. Microbiol.">
        <title>The Global Catalogue of Microorganisms (GCM) 10K type strain sequencing project: providing services to taxonomists for standard genome sequencing and annotation.</title>
        <authorList>
            <consortium name="The Broad Institute Genomics Platform"/>
            <consortium name="The Broad Institute Genome Sequencing Center for Infectious Disease"/>
            <person name="Wu L."/>
            <person name="Ma J."/>
        </authorList>
    </citation>
    <scope>NUCLEOTIDE SEQUENCE [LARGE SCALE GENOMIC DNA]</scope>
    <source>
        <strain evidence="3">JCM 10083</strain>
    </source>
</reference>